<accession>A0A1S4BQT1</accession>
<dbReference type="PaxDb" id="4097-A0A1S4BQT1"/>
<dbReference type="PROSITE" id="PS50878">
    <property type="entry name" value="RT_POL"/>
    <property type="match status" value="1"/>
</dbReference>
<dbReference type="STRING" id="4097.A0A1S4BQT1"/>
<dbReference type="OMA" id="FSAKIMP"/>
<dbReference type="InterPro" id="IPR000477">
    <property type="entry name" value="RT_dom"/>
</dbReference>
<proteinExistence type="predicted"/>
<dbReference type="AlphaFoldDB" id="A0A1S4BQT1"/>
<reference evidence="2" key="1">
    <citation type="submission" date="2025-08" db="UniProtKB">
        <authorList>
            <consortium name="RefSeq"/>
        </authorList>
    </citation>
    <scope>IDENTIFICATION</scope>
</reference>
<name>A0A1S4BQT1_TOBAC</name>
<dbReference type="InterPro" id="IPR043128">
    <property type="entry name" value="Rev_trsase/Diguanyl_cyclase"/>
</dbReference>
<dbReference type="PANTHER" id="PTHR48475:SF2">
    <property type="entry name" value="RIBONUCLEASE H"/>
    <property type="match status" value="1"/>
</dbReference>
<dbReference type="SUPFAM" id="SSF56672">
    <property type="entry name" value="DNA/RNA polymerases"/>
    <property type="match status" value="1"/>
</dbReference>
<dbReference type="KEGG" id="nta:107810927"/>
<organism evidence="2">
    <name type="scientific">Nicotiana tabacum</name>
    <name type="common">Common tobacco</name>
    <dbReference type="NCBI Taxonomy" id="4097"/>
    <lineage>
        <taxon>Eukaryota</taxon>
        <taxon>Viridiplantae</taxon>
        <taxon>Streptophyta</taxon>
        <taxon>Embryophyta</taxon>
        <taxon>Tracheophyta</taxon>
        <taxon>Spermatophyta</taxon>
        <taxon>Magnoliopsida</taxon>
        <taxon>eudicotyledons</taxon>
        <taxon>Gunneridae</taxon>
        <taxon>Pentapetalae</taxon>
        <taxon>asterids</taxon>
        <taxon>lamiids</taxon>
        <taxon>Solanales</taxon>
        <taxon>Solanaceae</taxon>
        <taxon>Nicotianoideae</taxon>
        <taxon>Nicotianeae</taxon>
        <taxon>Nicotiana</taxon>
    </lineage>
</organism>
<dbReference type="PANTHER" id="PTHR48475">
    <property type="entry name" value="RIBONUCLEASE H"/>
    <property type="match status" value="1"/>
</dbReference>
<dbReference type="RefSeq" id="XP_016491249.1">
    <property type="nucleotide sequence ID" value="XM_016635763.1"/>
</dbReference>
<protein>
    <recommendedName>
        <fullName evidence="1">Reverse transcriptase domain-containing protein</fullName>
    </recommendedName>
</protein>
<sequence>MFKEQLGKTMKVYINVILVKSKKKEDHIDHLREAFDILRRHGMKLNLEKCAFGVTSRKFLGFLVSQRGIEVNPDQIKAIEGIPENLTSKKQVQKLTGRIAALLRFISRSSDRYHKFFGVLKKDNGLQWNSECIDALRKLKAYMSSPPLLAKAEPEECLPVYLIVSDVACHPISVVTTFPLRSILHKPELSGRLAKWAIELSKHDITYHPRTAIKSQVLADFVADFSAKIMPEVERETASTSVKIHDQWILYTDGSSNASGSGLGLTLEDGVLLLDKKEAKKLRMQAARYNIVNNDLYKRTFGSPPAKCLGLNQTLRVLEEVHEGHCGAHIGNRALVRCLVRACYYWPTVK</sequence>
<feature type="domain" description="Reverse transcriptase" evidence="1">
    <location>
        <begin position="1"/>
        <end position="64"/>
    </location>
</feature>
<dbReference type="InterPro" id="IPR043502">
    <property type="entry name" value="DNA/RNA_pol_sf"/>
</dbReference>
<dbReference type="Gene3D" id="3.30.70.270">
    <property type="match status" value="2"/>
</dbReference>
<gene>
    <name evidence="2" type="primary">LOC107810927</name>
</gene>
<dbReference type="Gene3D" id="1.10.340.70">
    <property type="match status" value="1"/>
</dbReference>
<evidence type="ECO:0000313" key="2">
    <source>
        <dbReference type="RefSeq" id="XP_016491249.1"/>
    </source>
</evidence>
<dbReference type="SMR" id="A0A1S4BQT1"/>
<dbReference type="OrthoDB" id="1304339at2759"/>
<evidence type="ECO:0000259" key="1">
    <source>
        <dbReference type="PROSITE" id="PS50878"/>
    </source>
</evidence>
<dbReference type="Pfam" id="PF00078">
    <property type="entry name" value="RVT_1"/>
    <property type="match status" value="1"/>
</dbReference>